<reference evidence="2" key="1">
    <citation type="journal article" date="2014" name="Nat. Genet.">
        <title>Genome of the human hookworm Necator americanus.</title>
        <authorList>
            <person name="Tang Y.T."/>
            <person name="Gao X."/>
            <person name="Rosa B.A."/>
            <person name="Abubucker S."/>
            <person name="Hallsworth-Pepin K."/>
            <person name="Martin J."/>
            <person name="Tyagi R."/>
            <person name="Heizer E."/>
            <person name="Zhang X."/>
            <person name="Bhonagiri-Palsikar V."/>
            <person name="Minx P."/>
            <person name="Warren W.C."/>
            <person name="Wang Q."/>
            <person name="Zhan B."/>
            <person name="Hotez P.J."/>
            <person name="Sternberg P.W."/>
            <person name="Dougall A."/>
            <person name="Gaze S.T."/>
            <person name="Mulvenna J."/>
            <person name="Sotillo J."/>
            <person name="Ranganathan S."/>
            <person name="Rabelo E.M."/>
            <person name="Wilson R.K."/>
            <person name="Felgner P.L."/>
            <person name="Bethony J."/>
            <person name="Hawdon J.M."/>
            <person name="Gasser R.B."/>
            <person name="Loukas A."/>
            <person name="Mitreva M."/>
        </authorList>
    </citation>
    <scope>NUCLEOTIDE SEQUENCE [LARGE SCALE GENOMIC DNA]</scope>
</reference>
<gene>
    <name evidence="1" type="ORF">NECAME_11696</name>
</gene>
<organism evidence="1 2">
    <name type="scientific">Necator americanus</name>
    <name type="common">Human hookworm</name>
    <dbReference type="NCBI Taxonomy" id="51031"/>
    <lineage>
        <taxon>Eukaryota</taxon>
        <taxon>Metazoa</taxon>
        <taxon>Ecdysozoa</taxon>
        <taxon>Nematoda</taxon>
        <taxon>Chromadorea</taxon>
        <taxon>Rhabditida</taxon>
        <taxon>Rhabditina</taxon>
        <taxon>Rhabditomorpha</taxon>
        <taxon>Strongyloidea</taxon>
        <taxon>Ancylostomatidae</taxon>
        <taxon>Bunostominae</taxon>
        <taxon>Necator</taxon>
    </lineage>
</organism>
<proteinExistence type="predicted"/>
<dbReference type="AlphaFoldDB" id="W2T331"/>
<accession>W2T331</accession>
<name>W2T331_NECAM</name>
<dbReference type="EMBL" id="KI660229">
    <property type="protein sequence ID" value="ETN76415.1"/>
    <property type="molecule type" value="Genomic_DNA"/>
</dbReference>
<protein>
    <submittedName>
        <fullName evidence="1">Uncharacterized protein</fullName>
    </submittedName>
</protein>
<dbReference type="Proteomes" id="UP000053676">
    <property type="component" value="Unassembled WGS sequence"/>
</dbReference>
<sequence>MKFYSPIFNNVACTLIHVNHLTFRNLPKIREGPEEETHGEEKVAVSLQKMTVGSSAIQIFSTRKETMRRIMDIAYSVTPLACCRLAGD</sequence>
<evidence type="ECO:0000313" key="2">
    <source>
        <dbReference type="Proteomes" id="UP000053676"/>
    </source>
</evidence>
<keyword evidence="2" id="KW-1185">Reference proteome</keyword>
<evidence type="ECO:0000313" key="1">
    <source>
        <dbReference type="EMBL" id="ETN76415.1"/>
    </source>
</evidence>
<dbReference type="KEGG" id="nai:NECAME_11696"/>